<evidence type="ECO:0000313" key="3">
    <source>
        <dbReference type="Proteomes" id="UP000002695"/>
    </source>
</evidence>
<gene>
    <name evidence="2" type="ordered locus">STM14_1587</name>
</gene>
<keyword evidence="1" id="KW-0472">Membrane</keyword>
<dbReference type="AlphaFoldDB" id="A0A0F6B0N9"/>
<organism evidence="2 3">
    <name type="scientific">Salmonella typhimurium (strain 14028s / SGSC 2262)</name>
    <dbReference type="NCBI Taxonomy" id="588858"/>
    <lineage>
        <taxon>Bacteria</taxon>
        <taxon>Pseudomonadati</taxon>
        <taxon>Pseudomonadota</taxon>
        <taxon>Gammaproteobacteria</taxon>
        <taxon>Enterobacterales</taxon>
        <taxon>Enterobacteriaceae</taxon>
        <taxon>Salmonella</taxon>
    </lineage>
</organism>
<protein>
    <submittedName>
        <fullName evidence="2">Uncharacterized protein</fullName>
    </submittedName>
</protein>
<sequence>MIWDTVSCYYGLFLENCFINKRCCVIVLHNFCYIMLLYISLSTLRNLFFFSSQLAKKCFLYFHCFTVVMTN</sequence>
<proteinExistence type="predicted"/>
<dbReference type="KEGG" id="seo:STM14_1587"/>
<name>A0A0F6B0N9_SALT1</name>
<keyword evidence="1" id="KW-0812">Transmembrane</keyword>
<accession>A0A0F6B0N9</accession>
<evidence type="ECO:0000256" key="1">
    <source>
        <dbReference type="SAM" id="Phobius"/>
    </source>
</evidence>
<evidence type="ECO:0000313" key="2">
    <source>
        <dbReference type="EMBL" id="ACY88066.1"/>
    </source>
</evidence>
<dbReference type="Proteomes" id="UP000002695">
    <property type="component" value="Chromosome"/>
</dbReference>
<feature type="transmembrane region" description="Helical" evidence="1">
    <location>
        <begin position="23"/>
        <end position="41"/>
    </location>
</feature>
<dbReference type="HOGENOM" id="CLU_2737711_0_0_6"/>
<reference evidence="2 3" key="1">
    <citation type="journal article" date="2010" name="J. Bacteriol.">
        <title>Short-term signatures of evolutionary change in the Salmonella enterica serovar typhimurium 14028 genome.</title>
        <authorList>
            <person name="Jarvik T."/>
            <person name="Smillie C."/>
            <person name="Groisman E.A."/>
            <person name="Ochman H."/>
        </authorList>
    </citation>
    <scope>NUCLEOTIDE SEQUENCE [LARGE SCALE GENOMIC DNA]</scope>
    <source>
        <strain evidence="3">14028s / SGSC 2262</strain>
    </source>
</reference>
<keyword evidence="1" id="KW-1133">Transmembrane helix</keyword>
<dbReference type="BioCyc" id="SENT588858:STM14_RS24740-MONOMER"/>
<keyword evidence="3" id="KW-1185">Reference proteome</keyword>
<dbReference type="EMBL" id="CP001363">
    <property type="protein sequence ID" value="ACY88066.1"/>
    <property type="molecule type" value="Genomic_DNA"/>
</dbReference>